<accession>A0A1D1W281</accession>
<sequence>MISYPAAKVVADETGRKGRARWRFEWDEGKERTELATSSDKVRTVLRKPLTSRSGAFWMSHGLLVDNVIEISTGIPDSSLPQDGKPCMEFVVWLARSRRKKDYRHTVFFSHADFFPSKLPVYSPLSSLDLPWPHLAVSQNLYPSLNAYHALRVILVSGCRTVQTETSQDDLETSENHRPETCLPTKRPLSCPCNTLKIEVFKWCFFLPAVMVDMTSF</sequence>
<dbReference type="AlphaFoldDB" id="A0A1D1W281"/>
<evidence type="ECO:0000313" key="1">
    <source>
        <dbReference type="EMBL" id="GAV05019.1"/>
    </source>
</evidence>
<keyword evidence="2" id="KW-1185">Reference proteome</keyword>
<dbReference type="Proteomes" id="UP000186922">
    <property type="component" value="Unassembled WGS sequence"/>
</dbReference>
<comment type="caution">
    <text evidence="1">The sequence shown here is derived from an EMBL/GenBank/DDBJ whole genome shotgun (WGS) entry which is preliminary data.</text>
</comment>
<proteinExistence type="predicted"/>
<evidence type="ECO:0000313" key="2">
    <source>
        <dbReference type="Proteomes" id="UP000186922"/>
    </source>
</evidence>
<organism evidence="1 2">
    <name type="scientific">Ramazzottius varieornatus</name>
    <name type="common">Water bear</name>
    <name type="synonym">Tardigrade</name>
    <dbReference type="NCBI Taxonomy" id="947166"/>
    <lineage>
        <taxon>Eukaryota</taxon>
        <taxon>Metazoa</taxon>
        <taxon>Ecdysozoa</taxon>
        <taxon>Tardigrada</taxon>
        <taxon>Eutardigrada</taxon>
        <taxon>Parachela</taxon>
        <taxon>Hypsibioidea</taxon>
        <taxon>Ramazzottiidae</taxon>
        <taxon>Ramazzottius</taxon>
    </lineage>
</organism>
<name>A0A1D1W281_RAMVA</name>
<gene>
    <name evidence="1" type="primary">RvY_15210</name>
    <name evidence="1" type="synonym">RvY_15210.1</name>
    <name evidence="1" type="ORF">RvY_15210-1</name>
</gene>
<reference evidence="1 2" key="1">
    <citation type="journal article" date="2016" name="Nat. Commun.">
        <title>Extremotolerant tardigrade genome and improved radiotolerance of human cultured cells by tardigrade-unique protein.</title>
        <authorList>
            <person name="Hashimoto T."/>
            <person name="Horikawa D.D."/>
            <person name="Saito Y."/>
            <person name="Kuwahara H."/>
            <person name="Kozuka-Hata H."/>
            <person name="Shin-I T."/>
            <person name="Minakuchi Y."/>
            <person name="Ohishi K."/>
            <person name="Motoyama A."/>
            <person name="Aizu T."/>
            <person name="Enomoto A."/>
            <person name="Kondo K."/>
            <person name="Tanaka S."/>
            <person name="Hara Y."/>
            <person name="Koshikawa S."/>
            <person name="Sagara H."/>
            <person name="Miura T."/>
            <person name="Yokobori S."/>
            <person name="Miyagawa K."/>
            <person name="Suzuki Y."/>
            <person name="Kubo T."/>
            <person name="Oyama M."/>
            <person name="Kohara Y."/>
            <person name="Fujiyama A."/>
            <person name="Arakawa K."/>
            <person name="Katayama T."/>
            <person name="Toyoda A."/>
            <person name="Kunieda T."/>
        </authorList>
    </citation>
    <scope>NUCLEOTIDE SEQUENCE [LARGE SCALE GENOMIC DNA]</scope>
    <source>
        <strain evidence="1 2">YOKOZUNA-1</strain>
    </source>
</reference>
<dbReference type="EMBL" id="BDGG01000011">
    <property type="protein sequence ID" value="GAV05019.1"/>
    <property type="molecule type" value="Genomic_DNA"/>
</dbReference>
<protein>
    <submittedName>
        <fullName evidence="1">Uncharacterized protein</fullName>
    </submittedName>
</protein>